<dbReference type="Gene3D" id="3.50.50.60">
    <property type="entry name" value="FAD/NAD(P)-binding domain"/>
    <property type="match status" value="2"/>
</dbReference>
<dbReference type="SUPFAM" id="SSF51905">
    <property type="entry name" value="FAD/NAD(P)-binding domain"/>
    <property type="match status" value="1"/>
</dbReference>
<dbReference type="PANTHER" id="PTHR47469">
    <property type="entry name" value="MONOOXYGENASE-LIKE"/>
    <property type="match status" value="1"/>
</dbReference>
<dbReference type="PRINTS" id="PR00420">
    <property type="entry name" value="RNGMNOXGNASE"/>
</dbReference>
<evidence type="ECO:0000313" key="3">
    <source>
        <dbReference type="Proteomes" id="UP001596302"/>
    </source>
</evidence>
<dbReference type="Pfam" id="PF13450">
    <property type="entry name" value="NAD_binding_8"/>
    <property type="match status" value="1"/>
</dbReference>
<dbReference type="EMBL" id="JBHSQW010000002">
    <property type="protein sequence ID" value="MFC5992854.1"/>
    <property type="molecule type" value="Genomic_DNA"/>
</dbReference>
<dbReference type="InterPro" id="IPR036188">
    <property type="entry name" value="FAD/NAD-bd_sf"/>
</dbReference>
<dbReference type="PANTHER" id="PTHR47469:SF2">
    <property type="entry name" value="OS06G0597600 PROTEIN"/>
    <property type="match status" value="1"/>
</dbReference>
<dbReference type="Proteomes" id="UP001596302">
    <property type="component" value="Unassembled WGS sequence"/>
</dbReference>
<proteinExistence type="predicted"/>
<comment type="caution">
    <text evidence="2">The sequence shown here is derived from an EMBL/GenBank/DDBJ whole genome shotgun (WGS) entry which is preliminary data.</text>
</comment>
<accession>A0ABW1IWR4</accession>
<dbReference type="InterPro" id="IPR053212">
    <property type="entry name" value="DHP_3-monooxygenase"/>
</dbReference>
<reference evidence="3" key="1">
    <citation type="journal article" date="2019" name="Int. J. Syst. Evol. Microbiol.">
        <title>The Global Catalogue of Microorganisms (GCM) 10K type strain sequencing project: providing services to taxonomists for standard genome sequencing and annotation.</title>
        <authorList>
            <consortium name="The Broad Institute Genomics Platform"/>
            <consortium name="The Broad Institute Genome Sequencing Center for Infectious Disease"/>
            <person name="Wu L."/>
            <person name="Ma J."/>
        </authorList>
    </citation>
    <scope>NUCLEOTIDE SEQUENCE [LARGE SCALE GENOMIC DNA]</scope>
    <source>
        <strain evidence="3">CCM 8391</strain>
    </source>
</reference>
<name>A0ABW1IWR4_9PSEU</name>
<dbReference type="Pfam" id="PF22607">
    <property type="entry name" value="FAD_binding-like"/>
    <property type="match status" value="1"/>
</dbReference>
<dbReference type="NCBIfam" id="NF005566">
    <property type="entry name" value="PRK07236.1"/>
    <property type="match status" value="1"/>
</dbReference>
<evidence type="ECO:0000259" key="1">
    <source>
        <dbReference type="Pfam" id="PF22607"/>
    </source>
</evidence>
<protein>
    <submittedName>
        <fullName evidence="2">NAD(P)-binding protein</fullName>
    </submittedName>
</protein>
<keyword evidence="3" id="KW-1185">Reference proteome</keyword>
<organism evidence="2 3">
    <name type="scientific">Pseudonocardia hispaniensis</name>
    <dbReference type="NCBI Taxonomy" id="904933"/>
    <lineage>
        <taxon>Bacteria</taxon>
        <taxon>Bacillati</taxon>
        <taxon>Actinomycetota</taxon>
        <taxon>Actinomycetes</taxon>
        <taxon>Pseudonocardiales</taxon>
        <taxon>Pseudonocardiaceae</taxon>
        <taxon>Pseudonocardia</taxon>
    </lineage>
</organism>
<sequence>MHRYEGSRAVVVGGSIGGLTSALLLRELGFSVDVFERTPTQLDHRGGGIVLQPITMKWFDGHSARRIDELSTRSRRLRYLGPGNAIVHDEPAEWRYTSWGTVYRALLRDFGHEHYHLGEFCAGFDQDADQVELRFVTGRVERADLVVFADGISSTGRRRLFPELGRRYSGYVGWRGTVRESEVTPQTYELLTDALTYTVGDRTHALTYPIPGMDGELEQGKRLFNFVWYRNVPAGPQLQELTTDVRGFECPVSIHPGAVQRRYVDELKDAAGAQLAPAVAEVVQRTEQPYVQVVFDTRIPGMAEGRIAVIGDAAFAARPHAAAGSAKAADDAWKLFEHLGAVDGDVPRALKRWEPGQLELGNRLIDRVSEMGRRSQVANTWDPRDPDLRFGLYGPGV</sequence>
<dbReference type="InterPro" id="IPR054707">
    <property type="entry name" value="DhpH_subs-bd"/>
</dbReference>
<gene>
    <name evidence="2" type="ORF">ACFQE5_01365</name>
</gene>
<evidence type="ECO:0000313" key="2">
    <source>
        <dbReference type="EMBL" id="MFC5992854.1"/>
    </source>
</evidence>
<dbReference type="SUPFAM" id="SSF54373">
    <property type="entry name" value="FAD-linked reductases, C-terminal domain"/>
    <property type="match status" value="1"/>
</dbReference>
<dbReference type="RefSeq" id="WP_379581837.1">
    <property type="nucleotide sequence ID" value="NZ_JBHSQW010000002.1"/>
</dbReference>
<feature type="domain" description="2,6-dihydroxypyridine 3-monooxygenase substrate binding" evidence="1">
    <location>
        <begin position="168"/>
        <end position="296"/>
    </location>
</feature>